<evidence type="ECO:0000313" key="3">
    <source>
        <dbReference type="Proteomes" id="UP000251341"/>
    </source>
</evidence>
<accession>A0A315EPM3</accession>
<feature type="transmembrane region" description="Helical" evidence="1">
    <location>
        <begin position="185"/>
        <end position="204"/>
    </location>
</feature>
<feature type="transmembrane region" description="Helical" evidence="1">
    <location>
        <begin position="225"/>
        <end position="246"/>
    </location>
</feature>
<keyword evidence="1" id="KW-1133">Transmembrane helix</keyword>
<sequence>MDIVVAWAFILGVMCSISLLIGALIGIYFKIPKRIVGLMAAFGAGALLSALAIELVAPSIDAFMQASTAEIRAHEVRNFFHLVAGAFVGGIIFVLLDWVLIEHGGYLRKTAFLISKIMHERAHLPQHHTQPLPTGQDLEKKHASHDNAAVAIWLGNLLDGLPESFVVGTVLMATVTVSAHAGTPVVFWEVLPYTLLAGLFLSNLPEALSSSAQMRMQGMSVQRILIMWLSLVLMTGVAAALGAIMGEWVPHNAMVFIEGLAAGAMLTMICAAMLPEATHLAPPNWVGLATLSGFFSALLFKVLE</sequence>
<dbReference type="EMBL" id="NESP01000001">
    <property type="protein sequence ID" value="PUE59860.1"/>
    <property type="molecule type" value="Genomic_DNA"/>
</dbReference>
<protein>
    <recommendedName>
        <fullName evidence="4">ZIP family metal transporter</fullName>
    </recommendedName>
</protein>
<gene>
    <name evidence="2" type="ORF">B9Z44_09890</name>
</gene>
<keyword evidence="3" id="KW-1185">Reference proteome</keyword>
<feature type="transmembrane region" description="Helical" evidence="1">
    <location>
        <begin position="80"/>
        <end position="101"/>
    </location>
</feature>
<proteinExistence type="predicted"/>
<organism evidence="2 3">
    <name type="scientific">Limnohabitans curvus</name>
    <dbReference type="NCBI Taxonomy" id="323423"/>
    <lineage>
        <taxon>Bacteria</taxon>
        <taxon>Pseudomonadati</taxon>
        <taxon>Pseudomonadota</taxon>
        <taxon>Betaproteobacteria</taxon>
        <taxon>Burkholderiales</taxon>
        <taxon>Comamonadaceae</taxon>
        <taxon>Limnohabitans</taxon>
    </lineage>
</organism>
<dbReference type="AlphaFoldDB" id="A0A315EPM3"/>
<evidence type="ECO:0000313" key="2">
    <source>
        <dbReference type="EMBL" id="PUE59860.1"/>
    </source>
</evidence>
<keyword evidence="1" id="KW-0472">Membrane</keyword>
<reference evidence="2 3" key="1">
    <citation type="submission" date="2017-04" db="EMBL/GenBank/DDBJ databases">
        <title>Unexpected and diverse lifestyles within the genus Limnohabitans.</title>
        <authorList>
            <person name="Kasalicky V."/>
            <person name="Mehrshad M."/>
            <person name="Andrei S.-A."/>
            <person name="Salcher M."/>
            <person name="Kratochvilova H."/>
            <person name="Simek K."/>
            <person name="Ghai R."/>
        </authorList>
    </citation>
    <scope>NUCLEOTIDE SEQUENCE [LARGE SCALE GENOMIC DNA]</scope>
    <source>
        <strain evidence="2 3">MWH-C5</strain>
    </source>
</reference>
<feature type="transmembrane region" description="Helical" evidence="1">
    <location>
        <begin position="252"/>
        <end position="273"/>
    </location>
</feature>
<feature type="transmembrane region" description="Helical" evidence="1">
    <location>
        <begin position="6"/>
        <end position="29"/>
    </location>
</feature>
<feature type="transmembrane region" description="Helical" evidence="1">
    <location>
        <begin position="36"/>
        <end position="60"/>
    </location>
</feature>
<feature type="transmembrane region" description="Helical" evidence="1">
    <location>
        <begin position="285"/>
        <end position="303"/>
    </location>
</feature>
<feature type="transmembrane region" description="Helical" evidence="1">
    <location>
        <begin position="150"/>
        <end position="173"/>
    </location>
</feature>
<comment type="caution">
    <text evidence="2">The sequence shown here is derived from an EMBL/GenBank/DDBJ whole genome shotgun (WGS) entry which is preliminary data.</text>
</comment>
<evidence type="ECO:0000256" key="1">
    <source>
        <dbReference type="SAM" id="Phobius"/>
    </source>
</evidence>
<dbReference type="Proteomes" id="UP000251341">
    <property type="component" value="Unassembled WGS sequence"/>
</dbReference>
<keyword evidence="1" id="KW-0812">Transmembrane</keyword>
<dbReference type="RefSeq" id="WP_108402334.1">
    <property type="nucleotide sequence ID" value="NZ_NESP01000001.1"/>
</dbReference>
<evidence type="ECO:0008006" key="4">
    <source>
        <dbReference type="Google" id="ProtNLM"/>
    </source>
</evidence>
<name>A0A315EPM3_9BURK</name>